<proteinExistence type="predicted"/>
<dbReference type="EMBL" id="QKZK01000004">
    <property type="protein sequence ID" value="PZX19456.1"/>
    <property type="molecule type" value="Genomic_DNA"/>
</dbReference>
<reference evidence="1 2" key="1">
    <citation type="submission" date="2018-06" db="EMBL/GenBank/DDBJ databases">
        <title>Genomic Encyclopedia of Archaeal and Bacterial Type Strains, Phase II (KMG-II): from individual species to whole genera.</title>
        <authorList>
            <person name="Goeker M."/>
        </authorList>
    </citation>
    <scope>NUCLEOTIDE SEQUENCE [LARGE SCALE GENOMIC DNA]</scope>
    <source>
        <strain evidence="1 2">DSM 6779</strain>
    </source>
</reference>
<dbReference type="Pfam" id="PF13715">
    <property type="entry name" value="CarbopepD_reg_2"/>
    <property type="match status" value="1"/>
</dbReference>
<keyword evidence="1" id="KW-0675">Receptor</keyword>
<dbReference type="RefSeq" id="WP_146260628.1">
    <property type="nucleotide sequence ID" value="NZ_QKZK01000004.1"/>
</dbReference>
<dbReference type="SUPFAM" id="SSF56935">
    <property type="entry name" value="Porins"/>
    <property type="match status" value="1"/>
</dbReference>
<accession>A0A2W7P1Z9</accession>
<dbReference type="Proteomes" id="UP000249239">
    <property type="component" value="Unassembled WGS sequence"/>
</dbReference>
<evidence type="ECO:0000313" key="1">
    <source>
        <dbReference type="EMBL" id="PZX19456.1"/>
    </source>
</evidence>
<sequence>MVRYLFTNITMLFIVCGALVSQPYIKGRVTEQGHGIGLATVRIAHSHEGTTTDSTGRFILYHNTEQTTILLEVSHAAYETAWISVPANTTQEIPINLTPKNIRTDEVIIISQGKSGIQQTFAGKQTLSQKEILGLPTFLGESDVIKAVQLTAGIQSVSEGHGGVFVRGGGAGQNLFLLDDMELLNPSHLMGIYSVFNPLTTGEAEIHKGHAPIHMQGRLSSTIAVRSRTPQPESQGVEGHIGNISSNVVWSTISKDNKISLITGFRRSYLEGLGAVASLFMKNEKNYFKTNHYAFYDWNGKINFKMGYSSQLSLSWYLGNDDFYIKNPGITYNAGTQWGNRCAALSFRHTTPRGMVMKHSIDVTHAYSGFEGSLLENLIGIDSRMTQWNQKNQWTYSNEAHLCDFGLETSYQSTTPEDFRYIYINDSIKRETSFRNAIMSIYAGDKIKLTPQTELYAGIRVGTNQCLGPYQYHHADETDTDIAAWNQAKNYMYWSTVVALSVKTRENEWIKAAFSKNVQQVHLASISSIPLPNDLWVSATPRLRPENSYQLSAGYYFKHKQIELSIEAYGKYLDNQLIYKVNQSKEERQNFEDDFFHGEGFAYGTDISLSKKKGLWTGSINYSLAQSRRSFPDIYNGQWFDDKYDRRHDLNLTSNYRINPKWDIGMVWIFATGNTTTLPSGRWWMMGSVMNDYIGYNNFRFPPYHRLDLSVNRTFQSKRFKESILNFSIINLYSRANPYFMFYKVYKGTSQYDIDIRATQISLFPIMPSVSWRFKF</sequence>
<dbReference type="SUPFAM" id="SSF49464">
    <property type="entry name" value="Carboxypeptidase regulatory domain-like"/>
    <property type="match status" value="1"/>
</dbReference>
<keyword evidence="2" id="KW-1185">Reference proteome</keyword>
<dbReference type="Gene3D" id="2.60.40.1120">
    <property type="entry name" value="Carboxypeptidase-like, regulatory domain"/>
    <property type="match status" value="1"/>
</dbReference>
<name>A0A2W7P1Z9_9BACT</name>
<protein>
    <submittedName>
        <fullName evidence="1">TonB-dependent receptor-like protein</fullName>
    </submittedName>
</protein>
<evidence type="ECO:0000313" key="2">
    <source>
        <dbReference type="Proteomes" id="UP000249239"/>
    </source>
</evidence>
<organism evidence="1 2">
    <name type="scientific">Breznakibacter xylanolyticus</name>
    <dbReference type="NCBI Taxonomy" id="990"/>
    <lineage>
        <taxon>Bacteria</taxon>
        <taxon>Pseudomonadati</taxon>
        <taxon>Bacteroidota</taxon>
        <taxon>Bacteroidia</taxon>
        <taxon>Marinilabiliales</taxon>
        <taxon>Marinilabiliaceae</taxon>
        <taxon>Breznakibacter</taxon>
    </lineage>
</organism>
<dbReference type="InterPro" id="IPR008969">
    <property type="entry name" value="CarboxyPept-like_regulatory"/>
</dbReference>
<comment type="caution">
    <text evidence="1">The sequence shown here is derived from an EMBL/GenBank/DDBJ whole genome shotgun (WGS) entry which is preliminary data.</text>
</comment>
<dbReference type="AlphaFoldDB" id="A0A2W7P1Z9"/>
<dbReference type="OrthoDB" id="1111684at2"/>
<gene>
    <name evidence="1" type="ORF">LX69_00723</name>
</gene>